<accession>A0A2N7VS37</accession>
<keyword evidence="4" id="KW-1185">Reference proteome</keyword>
<dbReference type="OrthoDB" id="9808437at2"/>
<dbReference type="Gene3D" id="1.10.3300.10">
    <property type="entry name" value="Jann2411-like domain"/>
    <property type="match status" value="1"/>
</dbReference>
<dbReference type="InterPro" id="IPR021005">
    <property type="entry name" value="Znf_CGNR"/>
</dbReference>
<dbReference type="SUPFAM" id="SSF160904">
    <property type="entry name" value="Jann2411-like"/>
    <property type="match status" value="1"/>
</dbReference>
<protein>
    <submittedName>
        <fullName evidence="3">PadR family transcriptional regulator</fullName>
    </submittedName>
</protein>
<name>A0A2N7VS37_9BURK</name>
<dbReference type="InterPro" id="IPR010852">
    <property type="entry name" value="ABATE"/>
</dbReference>
<dbReference type="AlphaFoldDB" id="A0A2N7VS37"/>
<gene>
    <name evidence="3" type="ORF">C0Z16_34990</name>
    <name evidence="2" type="ORF">LMG27174_06856</name>
</gene>
<evidence type="ECO:0000313" key="4">
    <source>
        <dbReference type="Proteomes" id="UP000235659"/>
    </source>
</evidence>
<evidence type="ECO:0000313" key="5">
    <source>
        <dbReference type="Proteomes" id="UP000494205"/>
    </source>
</evidence>
<dbReference type="Proteomes" id="UP000494205">
    <property type="component" value="Unassembled WGS sequence"/>
</dbReference>
<dbReference type="PANTHER" id="PTHR35525:SF3">
    <property type="entry name" value="BLL6575 PROTEIN"/>
    <property type="match status" value="1"/>
</dbReference>
<dbReference type="Proteomes" id="UP000235659">
    <property type="component" value="Unassembled WGS sequence"/>
</dbReference>
<dbReference type="EMBL" id="PNXY01000056">
    <property type="protein sequence ID" value="PMS19970.1"/>
    <property type="molecule type" value="Genomic_DNA"/>
</dbReference>
<evidence type="ECO:0000259" key="1">
    <source>
        <dbReference type="Pfam" id="PF11706"/>
    </source>
</evidence>
<dbReference type="Pfam" id="PF11706">
    <property type="entry name" value="zf-CGNR"/>
    <property type="match status" value="1"/>
</dbReference>
<reference evidence="3 4" key="1">
    <citation type="submission" date="2018-01" db="EMBL/GenBank/DDBJ databases">
        <title>Whole genome analyses suggest that Burkholderia sensu lato contains two further novel genera in the rhizoxinica-symbiotica group Mycetohabitans gen. nov., and Trinickia gen. nov.: implications for the evolution of diazotrophy and nodulation in the Burkholderiaceae.</title>
        <authorList>
            <person name="Estrada-de los Santos P."/>
            <person name="Palmer M."/>
            <person name="Chavez-Ramirez B."/>
            <person name="Beukes C."/>
            <person name="Steenkamp E.T."/>
            <person name="Hirsch A.M."/>
            <person name="Manyaka P."/>
            <person name="Maluk M."/>
            <person name="Lafos M."/>
            <person name="Crook M."/>
            <person name="Gross E."/>
            <person name="Simon M.F."/>
            <person name="Bueno dos Reis Junior F."/>
            <person name="Poole P.S."/>
            <person name="Venter S.N."/>
            <person name="James E.K."/>
        </authorList>
    </citation>
    <scope>NUCLEOTIDE SEQUENCE [LARGE SCALE GENOMIC DNA]</scope>
    <source>
        <strain evidence="3 4">WSM 3937</strain>
    </source>
</reference>
<evidence type="ECO:0000313" key="2">
    <source>
        <dbReference type="EMBL" id="CAB3742376.1"/>
    </source>
</evidence>
<organism evidence="2 5">
    <name type="scientific">Paraburkholderia rhynchosiae</name>
    <dbReference type="NCBI Taxonomy" id="487049"/>
    <lineage>
        <taxon>Bacteria</taxon>
        <taxon>Pseudomonadati</taxon>
        <taxon>Pseudomonadota</taxon>
        <taxon>Betaproteobacteria</taxon>
        <taxon>Burkholderiales</taxon>
        <taxon>Burkholderiaceae</taxon>
        <taxon>Paraburkholderia</taxon>
    </lineage>
</organism>
<feature type="domain" description="Zinc finger CGNR" evidence="1">
    <location>
        <begin position="134"/>
        <end position="181"/>
    </location>
</feature>
<dbReference type="InterPro" id="IPR023286">
    <property type="entry name" value="ABATE_dom_sf"/>
</dbReference>
<dbReference type="RefSeq" id="WP_102636552.1">
    <property type="nucleotide sequence ID" value="NZ_CADIJZ010000051.1"/>
</dbReference>
<reference evidence="2 5" key="2">
    <citation type="submission" date="2020-04" db="EMBL/GenBank/DDBJ databases">
        <authorList>
            <person name="De Canck E."/>
        </authorList>
    </citation>
    <scope>NUCLEOTIDE SEQUENCE [LARGE SCALE GENOMIC DNA]</scope>
    <source>
        <strain evidence="2 5">LMG 27174</strain>
    </source>
</reference>
<dbReference type="EMBL" id="CADIJZ010000051">
    <property type="protein sequence ID" value="CAB3742376.1"/>
    <property type="molecule type" value="Genomic_DNA"/>
</dbReference>
<evidence type="ECO:0000313" key="3">
    <source>
        <dbReference type="EMBL" id="PMS19970.1"/>
    </source>
</evidence>
<proteinExistence type="predicted"/>
<sequence length="189" mass="21088">MPDHNQTAPGELEVVRRFINSWSIPNDTREETDALPELARAPELWRKEFPQQSRSRTDTLGKLQRLRADLRSACHAEAAREQTLNEWFSSAALSLKTQRVGSATKLFIESSEASFVGYLVAVVANAIASGEWSRLKTCPDCQWAFYDHTRNGSKRWCGMTKGGPNGRACGTIAKVTAYRVRESMKPGIA</sequence>
<dbReference type="PANTHER" id="PTHR35525">
    <property type="entry name" value="BLL6575 PROTEIN"/>
    <property type="match status" value="1"/>
</dbReference>